<dbReference type="OrthoDB" id="5238185at2759"/>
<dbReference type="InterPro" id="IPR050770">
    <property type="entry name" value="Intradiol_RC_Dioxygenase"/>
</dbReference>
<dbReference type="InterPro" id="IPR015889">
    <property type="entry name" value="Intradiol_dOase_core"/>
</dbReference>
<dbReference type="Gene3D" id="2.60.130.10">
    <property type="entry name" value="Aromatic compound dioxygenase"/>
    <property type="match status" value="1"/>
</dbReference>
<reference evidence="8 9" key="1">
    <citation type="journal article" date="2016" name="Mol. Biol. Evol.">
        <title>Comparative Genomics of Early-Diverging Mushroom-Forming Fungi Provides Insights into the Origins of Lignocellulose Decay Capabilities.</title>
        <authorList>
            <person name="Nagy L.G."/>
            <person name="Riley R."/>
            <person name="Tritt A."/>
            <person name="Adam C."/>
            <person name="Daum C."/>
            <person name="Floudas D."/>
            <person name="Sun H."/>
            <person name="Yadav J.S."/>
            <person name="Pangilinan J."/>
            <person name="Larsson K.H."/>
            <person name="Matsuura K."/>
            <person name="Barry K."/>
            <person name="Labutti K."/>
            <person name="Kuo R."/>
            <person name="Ohm R.A."/>
            <person name="Bhattacharya S.S."/>
            <person name="Shirouzu T."/>
            <person name="Yoshinaga Y."/>
            <person name="Martin F.M."/>
            <person name="Grigoriev I.V."/>
            <person name="Hibbett D.S."/>
        </authorList>
    </citation>
    <scope>NUCLEOTIDE SEQUENCE [LARGE SCALE GENOMIC DNA]</scope>
    <source>
        <strain evidence="8 9">93-53</strain>
    </source>
</reference>
<dbReference type="InterPro" id="IPR000627">
    <property type="entry name" value="Intradiol_dOase_C"/>
</dbReference>
<comment type="similarity">
    <text evidence="2">Belongs to the intradiol ring-cleavage dioxygenase family.</text>
</comment>
<organism evidence="8 9">
    <name type="scientific">Laetiporus sulphureus 93-53</name>
    <dbReference type="NCBI Taxonomy" id="1314785"/>
    <lineage>
        <taxon>Eukaryota</taxon>
        <taxon>Fungi</taxon>
        <taxon>Dikarya</taxon>
        <taxon>Basidiomycota</taxon>
        <taxon>Agaricomycotina</taxon>
        <taxon>Agaricomycetes</taxon>
        <taxon>Polyporales</taxon>
        <taxon>Laetiporus</taxon>
    </lineage>
</organism>
<evidence type="ECO:0000259" key="7">
    <source>
        <dbReference type="PROSITE" id="PS00083"/>
    </source>
</evidence>
<dbReference type="PANTHER" id="PTHR33711">
    <property type="entry name" value="DIOXYGENASE, PUTATIVE (AFU_ORTHOLOGUE AFUA_2G02910)-RELATED"/>
    <property type="match status" value="1"/>
</dbReference>
<dbReference type="GeneID" id="63829085"/>
<evidence type="ECO:0000313" key="8">
    <source>
        <dbReference type="EMBL" id="KZT11093.1"/>
    </source>
</evidence>
<keyword evidence="4 8" id="KW-0223">Dioxygenase</keyword>
<proteinExistence type="inferred from homology"/>
<keyword evidence="5" id="KW-0560">Oxidoreductase</keyword>
<evidence type="ECO:0000256" key="6">
    <source>
        <dbReference type="ARBA" id="ARBA00023004"/>
    </source>
</evidence>
<name>A0A165H0U6_9APHY</name>
<evidence type="ECO:0000256" key="1">
    <source>
        <dbReference type="ARBA" id="ARBA00001965"/>
    </source>
</evidence>
<keyword evidence="9" id="KW-1185">Reference proteome</keyword>
<dbReference type="Proteomes" id="UP000076871">
    <property type="component" value="Unassembled WGS sequence"/>
</dbReference>
<dbReference type="PROSITE" id="PS00083">
    <property type="entry name" value="INTRADIOL_DIOXYGENAS"/>
    <property type="match status" value="1"/>
</dbReference>
<feature type="domain" description="Intradiol ring-cleavage dioxygenases" evidence="7">
    <location>
        <begin position="165"/>
        <end position="193"/>
    </location>
</feature>
<dbReference type="STRING" id="1314785.A0A165H0U6"/>
<dbReference type="PANTHER" id="PTHR33711:SF7">
    <property type="entry name" value="INTRADIOL RING-CLEAVAGE DIOXYGENASES DOMAIN-CONTAINING PROTEIN-RELATED"/>
    <property type="match status" value="1"/>
</dbReference>
<keyword evidence="6" id="KW-0408">Iron</keyword>
<dbReference type="AlphaFoldDB" id="A0A165H0U6"/>
<dbReference type="SUPFAM" id="SSF49482">
    <property type="entry name" value="Aromatic compound dioxygenase"/>
    <property type="match status" value="1"/>
</dbReference>
<dbReference type="Pfam" id="PF00775">
    <property type="entry name" value="Dioxygenase_C"/>
    <property type="match status" value="1"/>
</dbReference>
<sequence length="342" mass="38223">MASEKQMKDPVRVGVAIRAQLENEIPKDLPLEKDFREETGYTVTDHVQELHKSLAKDPRTLQLINALVSRLHGFARETLLTHAEWTKVVEFLTRCGKESTDYKNEFVLLSDIMGFSALVDELNHPKPAGCTDSCEAGPFYYPNAPEIPSGASLAKAGTTGEPMFFYGTIKDTKGRGIKGAKVDVWQADGDGIYDVQYPGTEVNDRGKILAEDDGTFCYCGILPTAYPIPSDGPSGELLRALGRHPHRAAHIHFLLAAPGFDDLTTALYPAHSPFLGTDPVFATRKSLICQVTEERNPKRWEEMGFKQGEVKTGRVWVWKYDFILPSTEEVQQFHRRRRAAKL</sequence>
<keyword evidence="3" id="KW-0479">Metal-binding</keyword>
<comment type="cofactor">
    <cofactor evidence="1">
        <name>Fe(3+)</name>
        <dbReference type="ChEBI" id="CHEBI:29034"/>
    </cofactor>
</comment>
<dbReference type="GO" id="GO:0008199">
    <property type="term" value="F:ferric iron binding"/>
    <property type="evidence" value="ECO:0007669"/>
    <property type="project" value="InterPro"/>
</dbReference>
<protein>
    <submittedName>
        <fullName evidence="8">Aromatic compound dioxygenase</fullName>
    </submittedName>
</protein>
<dbReference type="InterPro" id="IPR007535">
    <property type="entry name" value="Catechol_dOase_N"/>
</dbReference>
<dbReference type="RefSeq" id="XP_040768833.1">
    <property type="nucleotide sequence ID" value="XM_040912057.1"/>
</dbReference>
<gene>
    <name evidence="8" type="ORF">LAESUDRAFT_755710</name>
</gene>
<accession>A0A165H0U6</accession>
<dbReference type="GO" id="GO:0018576">
    <property type="term" value="F:catechol 1,2-dioxygenase activity"/>
    <property type="evidence" value="ECO:0007669"/>
    <property type="project" value="InterPro"/>
</dbReference>
<evidence type="ECO:0000256" key="2">
    <source>
        <dbReference type="ARBA" id="ARBA00007825"/>
    </source>
</evidence>
<evidence type="ECO:0000256" key="5">
    <source>
        <dbReference type="ARBA" id="ARBA00023002"/>
    </source>
</evidence>
<evidence type="ECO:0000256" key="3">
    <source>
        <dbReference type="ARBA" id="ARBA00022723"/>
    </source>
</evidence>
<dbReference type="Pfam" id="PF04444">
    <property type="entry name" value="Dioxygenase_N"/>
    <property type="match status" value="1"/>
</dbReference>
<dbReference type="InParanoid" id="A0A165H0U6"/>
<evidence type="ECO:0000313" key="9">
    <source>
        <dbReference type="Proteomes" id="UP000076871"/>
    </source>
</evidence>
<evidence type="ECO:0000256" key="4">
    <source>
        <dbReference type="ARBA" id="ARBA00022964"/>
    </source>
</evidence>
<dbReference type="EMBL" id="KV427608">
    <property type="protein sequence ID" value="KZT11093.1"/>
    <property type="molecule type" value="Genomic_DNA"/>
</dbReference>
<dbReference type="GO" id="GO:0009712">
    <property type="term" value="P:catechol-containing compound metabolic process"/>
    <property type="evidence" value="ECO:0007669"/>
    <property type="project" value="InterPro"/>
</dbReference>